<comment type="caution">
    <text evidence="1">The sequence shown here is derived from an EMBL/GenBank/DDBJ whole genome shotgun (WGS) entry which is preliminary data.</text>
</comment>
<protein>
    <submittedName>
        <fullName evidence="1">Uncharacterized protein</fullName>
    </submittedName>
</protein>
<accession>A0A0D2J796</accession>
<name>A0A0D2J796_9BACT</name>
<evidence type="ECO:0000313" key="1">
    <source>
        <dbReference type="EMBL" id="KIX14069.1"/>
    </source>
</evidence>
<evidence type="ECO:0000313" key="2">
    <source>
        <dbReference type="Proteomes" id="UP000032233"/>
    </source>
</evidence>
<keyword evidence="2" id="KW-1185">Reference proteome</keyword>
<gene>
    <name evidence="1" type="ORF">X474_10570</name>
</gene>
<dbReference type="InParanoid" id="A0A0D2J796"/>
<dbReference type="EMBL" id="AZAC01000012">
    <property type="protein sequence ID" value="KIX14069.1"/>
    <property type="molecule type" value="Genomic_DNA"/>
</dbReference>
<sequence>MQSVISFYLNLKLDFKPARDFKTWAGFFVPFRPFPKRPSRTDPFKKMFNFK</sequence>
<dbReference type="STRING" id="1429043.X474_10570"/>
<proteinExistence type="predicted"/>
<dbReference type="AlphaFoldDB" id="A0A0D2J796"/>
<dbReference type="Proteomes" id="UP000032233">
    <property type="component" value="Unassembled WGS sequence"/>
</dbReference>
<organism evidence="1 2">
    <name type="scientific">Dethiosulfatarculus sandiegensis</name>
    <dbReference type="NCBI Taxonomy" id="1429043"/>
    <lineage>
        <taxon>Bacteria</taxon>
        <taxon>Pseudomonadati</taxon>
        <taxon>Thermodesulfobacteriota</taxon>
        <taxon>Desulfarculia</taxon>
        <taxon>Desulfarculales</taxon>
        <taxon>Desulfarculaceae</taxon>
        <taxon>Dethiosulfatarculus</taxon>
    </lineage>
</organism>
<reference evidence="1 2" key="1">
    <citation type="submission" date="2013-11" db="EMBL/GenBank/DDBJ databases">
        <title>Metagenomic analysis of a methanogenic consortium involved in long chain n-alkane degradation.</title>
        <authorList>
            <person name="Davidova I.A."/>
            <person name="Callaghan A.V."/>
            <person name="Wawrik B."/>
            <person name="Pruitt S."/>
            <person name="Marks C."/>
            <person name="Duncan K.E."/>
            <person name="Suflita J.M."/>
        </authorList>
    </citation>
    <scope>NUCLEOTIDE SEQUENCE [LARGE SCALE GENOMIC DNA]</scope>
    <source>
        <strain evidence="1 2">SPR</strain>
    </source>
</reference>